<dbReference type="PANTHER" id="PTHR44688">
    <property type="entry name" value="DNA-BINDING TRANSCRIPTIONAL ACTIVATOR DEVR_DOSR"/>
    <property type="match status" value="1"/>
</dbReference>
<keyword evidence="2" id="KW-0238">DNA-binding</keyword>
<evidence type="ECO:0000256" key="2">
    <source>
        <dbReference type="ARBA" id="ARBA00023125"/>
    </source>
</evidence>
<dbReference type="InterPro" id="IPR016032">
    <property type="entry name" value="Sig_transdc_resp-reg_C-effctor"/>
</dbReference>
<dbReference type="Gene3D" id="1.10.10.10">
    <property type="entry name" value="Winged helix-like DNA-binding domain superfamily/Winged helix DNA-binding domain"/>
    <property type="match status" value="1"/>
</dbReference>
<feature type="region of interest" description="Disordered" evidence="4">
    <location>
        <begin position="304"/>
        <end position="329"/>
    </location>
</feature>
<accession>A0ABV5JT72</accession>
<dbReference type="InterPro" id="IPR036388">
    <property type="entry name" value="WH-like_DNA-bd_sf"/>
</dbReference>
<dbReference type="PANTHER" id="PTHR44688:SF16">
    <property type="entry name" value="DNA-BINDING TRANSCRIPTIONAL ACTIVATOR DEVR_DOSR"/>
    <property type="match status" value="1"/>
</dbReference>
<organism evidence="6 7">
    <name type="scientific">Dietzia aerolata</name>
    <dbReference type="NCBI Taxonomy" id="595984"/>
    <lineage>
        <taxon>Bacteria</taxon>
        <taxon>Bacillati</taxon>
        <taxon>Actinomycetota</taxon>
        <taxon>Actinomycetes</taxon>
        <taxon>Mycobacteriales</taxon>
        <taxon>Dietziaceae</taxon>
        <taxon>Dietzia</taxon>
    </lineage>
</organism>
<evidence type="ECO:0000313" key="6">
    <source>
        <dbReference type="EMBL" id="MFB9260948.1"/>
    </source>
</evidence>
<feature type="compositionally biased region" description="Polar residues" evidence="4">
    <location>
        <begin position="318"/>
        <end position="329"/>
    </location>
</feature>
<dbReference type="InterPro" id="IPR000792">
    <property type="entry name" value="Tscrpt_reg_LuxR_C"/>
</dbReference>
<comment type="caution">
    <text evidence="6">The sequence shown here is derived from an EMBL/GenBank/DDBJ whole genome shotgun (WGS) entry which is preliminary data.</text>
</comment>
<keyword evidence="1" id="KW-0805">Transcription regulation</keyword>
<proteinExistence type="predicted"/>
<evidence type="ECO:0000256" key="3">
    <source>
        <dbReference type="ARBA" id="ARBA00023163"/>
    </source>
</evidence>
<feature type="region of interest" description="Disordered" evidence="4">
    <location>
        <begin position="1"/>
        <end position="22"/>
    </location>
</feature>
<dbReference type="PROSITE" id="PS50043">
    <property type="entry name" value="HTH_LUXR_2"/>
    <property type="match status" value="1"/>
</dbReference>
<gene>
    <name evidence="6" type="ORF">ACFFVD_14175</name>
</gene>
<dbReference type="CDD" id="cd06170">
    <property type="entry name" value="LuxR_C_like"/>
    <property type="match status" value="1"/>
</dbReference>
<keyword evidence="7" id="KW-1185">Reference proteome</keyword>
<evidence type="ECO:0000313" key="7">
    <source>
        <dbReference type="Proteomes" id="UP001589700"/>
    </source>
</evidence>
<evidence type="ECO:0000259" key="5">
    <source>
        <dbReference type="PROSITE" id="PS50043"/>
    </source>
</evidence>
<feature type="domain" description="HTH luxR-type" evidence="5">
    <location>
        <begin position="841"/>
        <end position="906"/>
    </location>
</feature>
<dbReference type="EMBL" id="JBHMDY010000008">
    <property type="protein sequence ID" value="MFB9260948.1"/>
    <property type="molecule type" value="Genomic_DNA"/>
</dbReference>
<dbReference type="RefSeq" id="WP_182633605.1">
    <property type="nucleotide sequence ID" value="NZ_JAALDM010000323.1"/>
</dbReference>
<dbReference type="Proteomes" id="UP001589700">
    <property type="component" value="Unassembled WGS sequence"/>
</dbReference>
<evidence type="ECO:0000256" key="1">
    <source>
        <dbReference type="ARBA" id="ARBA00023015"/>
    </source>
</evidence>
<name>A0ABV5JT72_9ACTN</name>
<dbReference type="Pfam" id="PF00196">
    <property type="entry name" value="GerE"/>
    <property type="match status" value="1"/>
</dbReference>
<keyword evidence="3" id="KW-0804">Transcription</keyword>
<dbReference type="SUPFAM" id="SSF46894">
    <property type="entry name" value="C-terminal effector domain of the bipartite response regulators"/>
    <property type="match status" value="1"/>
</dbReference>
<reference evidence="6 7" key="1">
    <citation type="submission" date="2024-09" db="EMBL/GenBank/DDBJ databases">
        <authorList>
            <person name="Sun Q."/>
            <person name="Mori K."/>
        </authorList>
    </citation>
    <scope>NUCLEOTIDE SEQUENCE [LARGE SCALE GENOMIC DNA]</scope>
    <source>
        <strain evidence="6 7">CCM 7659</strain>
    </source>
</reference>
<dbReference type="SMART" id="SM00421">
    <property type="entry name" value="HTH_LUXR"/>
    <property type="match status" value="1"/>
</dbReference>
<sequence>MQNPARAAGLGRPTPADRTPEPQRIALVRRTLLESLSEPDSLIVLHAGCFDDPRGLVDTWLKTGLGPTPGAADSDSDSNTTADATRVARVPDPQPGITAPEYWSGLHQSLHDRHPGHACGTDEEPFDALYNCLATLPGQSPVLLILDDLHLVPQASSRVEELLANPPSAGLRIIVTTHVDEGWSGRLTRAPGRRYVPPSAFQVESTDIADLLRSMRIEHDIRTPDLIRNFSGGLCTLTRTVCEALPVGEFAEPRHLATYIPPMIDTEVERVITSDPDLAARRVTVLLSGAVQPLTRETIALAAGVAGEEQDQDDDDNTASTSRSGSSDPVSLLEFLEPAGLAQATEDPTGRQWTYPDLVRDSLVRMAGRDNPDELAEYRNRLIEFWLSTDRPSEALKTAVAAGAWNQAVDILSAHITTLFARDFATAAHDNLLLEIPEEVLADHPGLTKLRAVQSRLEKARLNTGASPGRLAAPDPSTPLSGASLHEYALGMAGRRADGHYAEAADAADHITAAIESGPAPVTDKDRDVAAFLSIHLGNSFLLAGRFADALTAFHRSFKYAVEPFIQRDAAGKLALTYALVGRNGEATEWLAEERRHPALPTSAEMLVRPAGDVAAALLASDRLDLESAHHVLTDLGSPEDREEFWGFILYARARTALLSDNPGHALRSLVSEALRFSRQPDGGGVTEPMLEAAHADLFLACDRVDAAAELWSGSAFTHSPLTAASRARTLLLSNRPVEAMEVVAAALSDLRTITRSALELEVVGAAAALAIGDVDRARRLLRNSLEVYRASGSLGAFLGLPAKVVRRLATLAPELPAPLVDSRPEFGTLTFAAVTSANGTTAAAPALTEREFAVLRDLATNATIREIAEQSYLSPNTVKTQIKSLYRKLGVNSRAAAVTTAHSWNLV</sequence>
<evidence type="ECO:0000256" key="4">
    <source>
        <dbReference type="SAM" id="MobiDB-lite"/>
    </source>
</evidence>
<protein>
    <submittedName>
        <fullName evidence="6">LuxR C-terminal-related transcriptional regulator</fullName>
    </submittedName>
</protein>
<feature type="compositionally biased region" description="Acidic residues" evidence="4">
    <location>
        <begin position="308"/>
        <end position="317"/>
    </location>
</feature>